<feature type="compositionally biased region" description="Basic residues" evidence="1">
    <location>
        <begin position="15"/>
        <end position="30"/>
    </location>
</feature>
<dbReference type="AlphaFoldDB" id="A0A5B7I7C4"/>
<accession>A0A5B7I7C4</accession>
<evidence type="ECO:0000256" key="1">
    <source>
        <dbReference type="SAM" id="MobiDB-lite"/>
    </source>
</evidence>
<evidence type="ECO:0000313" key="3">
    <source>
        <dbReference type="Proteomes" id="UP000324222"/>
    </source>
</evidence>
<comment type="caution">
    <text evidence="2">The sequence shown here is derived from an EMBL/GenBank/DDBJ whole genome shotgun (WGS) entry which is preliminary data.</text>
</comment>
<protein>
    <submittedName>
        <fullName evidence="2">Uncharacterized protein</fullName>
    </submittedName>
</protein>
<dbReference type="EMBL" id="VSRR010047839">
    <property type="protein sequence ID" value="MPC78203.1"/>
    <property type="molecule type" value="Genomic_DNA"/>
</dbReference>
<evidence type="ECO:0000313" key="2">
    <source>
        <dbReference type="EMBL" id="MPC78203.1"/>
    </source>
</evidence>
<name>A0A5B7I7C4_PORTR</name>
<sequence>MLLASILRLAARAGQRTRRRGAGQGGRRRVRQVEAGEG</sequence>
<reference evidence="2 3" key="1">
    <citation type="submission" date="2019-05" db="EMBL/GenBank/DDBJ databases">
        <title>Another draft genome of Portunus trituberculatus and its Hox gene families provides insights of decapod evolution.</title>
        <authorList>
            <person name="Jeong J.-H."/>
            <person name="Song I."/>
            <person name="Kim S."/>
            <person name="Choi T."/>
            <person name="Kim D."/>
            <person name="Ryu S."/>
            <person name="Kim W."/>
        </authorList>
    </citation>
    <scope>NUCLEOTIDE SEQUENCE [LARGE SCALE GENOMIC DNA]</scope>
    <source>
        <tissue evidence="2">Muscle</tissue>
    </source>
</reference>
<organism evidence="2 3">
    <name type="scientific">Portunus trituberculatus</name>
    <name type="common">Swimming crab</name>
    <name type="synonym">Neptunus trituberculatus</name>
    <dbReference type="NCBI Taxonomy" id="210409"/>
    <lineage>
        <taxon>Eukaryota</taxon>
        <taxon>Metazoa</taxon>
        <taxon>Ecdysozoa</taxon>
        <taxon>Arthropoda</taxon>
        <taxon>Crustacea</taxon>
        <taxon>Multicrustacea</taxon>
        <taxon>Malacostraca</taxon>
        <taxon>Eumalacostraca</taxon>
        <taxon>Eucarida</taxon>
        <taxon>Decapoda</taxon>
        <taxon>Pleocyemata</taxon>
        <taxon>Brachyura</taxon>
        <taxon>Eubrachyura</taxon>
        <taxon>Portunoidea</taxon>
        <taxon>Portunidae</taxon>
        <taxon>Portuninae</taxon>
        <taxon>Portunus</taxon>
    </lineage>
</organism>
<feature type="region of interest" description="Disordered" evidence="1">
    <location>
        <begin position="14"/>
        <end position="38"/>
    </location>
</feature>
<keyword evidence="3" id="KW-1185">Reference proteome</keyword>
<proteinExistence type="predicted"/>
<gene>
    <name evidence="2" type="ORF">E2C01_072685</name>
</gene>
<dbReference type="Proteomes" id="UP000324222">
    <property type="component" value="Unassembled WGS sequence"/>
</dbReference>